<organism evidence="4 5">
    <name type="scientific">Olea europaea subsp. europaea</name>
    <dbReference type="NCBI Taxonomy" id="158383"/>
    <lineage>
        <taxon>Eukaryota</taxon>
        <taxon>Viridiplantae</taxon>
        <taxon>Streptophyta</taxon>
        <taxon>Embryophyta</taxon>
        <taxon>Tracheophyta</taxon>
        <taxon>Spermatophyta</taxon>
        <taxon>Magnoliopsida</taxon>
        <taxon>eudicotyledons</taxon>
        <taxon>Gunneridae</taxon>
        <taxon>Pentapetalae</taxon>
        <taxon>asterids</taxon>
        <taxon>lamiids</taxon>
        <taxon>Lamiales</taxon>
        <taxon>Oleaceae</taxon>
        <taxon>Oleeae</taxon>
        <taxon>Olea</taxon>
    </lineage>
</organism>
<dbReference type="Gramene" id="OE9A050614T1">
    <property type="protein sequence ID" value="OE9A050614C1"/>
    <property type="gene ID" value="OE9A050614"/>
</dbReference>
<dbReference type="Gene3D" id="1.25.40.10">
    <property type="entry name" value="Tetratricopeptide repeat domain"/>
    <property type="match status" value="1"/>
</dbReference>
<evidence type="ECO:0008006" key="6">
    <source>
        <dbReference type="Google" id="ProtNLM"/>
    </source>
</evidence>
<evidence type="ECO:0000313" key="5">
    <source>
        <dbReference type="Proteomes" id="UP000594638"/>
    </source>
</evidence>
<protein>
    <recommendedName>
        <fullName evidence="6">Pentatricopeptide repeat-containing protein</fullName>
    </recommendedName>
</protein>
<feature type="repeat" description="PPR" evidence="3">
    <location>
        <begin position="63"/>
        <end position="97"/>
    </location>
</feature>
<dbReference type="AlphaFoldDB" id="A0A8S0TDD4"/>
<evidence type="ECO:0000256" key="3">
    <source>
        <dbReference type="PROSITE-ProRule" id="PRU00708"/>
    </source>
</evidence>
<evidence type="ECO:0000313" key="4">
    <source>
        <dbReference type="EMBL" id="CAA3002928.1"/>
    </source>
</evidence>
<dbReference type="PANTHER" id="PTHR47941">
    <property type="entry name" value="PENTATRICOPEPTIDE REPEAT-CONTAINING PROTEIN 3, MITOCHONDRIAL"/>
    <property type="match status" value="1"/>
</dbReference>
<evidence type="ECO:0000256" key="2">
    <source>
        <dbReference type="ARBA" id="ARBA00022737"/>
    </source>
</evidence>
<dbReference type="InterPro" id="IPR002885">
    <property type="entry name" value="PPR_rpt"/>
</dbReference>
<keyword evidence="2" id="KW-0677">Repeat</keyword>
<dbReference type="InterPro" id="IPR011990">
    <property type="entry name" value="TPR-like_helical_dom_sf"/>
</dbReference>
<evidence type="ECO:0000256" key="1">
    <source>
        <dbReference type="ARBA" id="ARBA00007626"/>
    </source>
</evidence>
<dbReference type="OrthoDB" id="1558235at2759"/>
<dbReference type="Proteomes" id="UP000594638">
    <property type="component" value="Unassembled WGS sequence"/>
</dbReference>
<keyword evidence="5" id="KW-1185">Reference proteome</keyword>
<proteinExistence type="inferred from homology"/>
<reference evidence="4 5" key="1">
    <citation type="submission" date="2019-12" db="EMBL/GenBank/DDBJ databases">
        <authorList>
            <person name="Alioto T."/>
            <person name="Alioto T."/>
            <person name="Gomez Garrido J."/>
        </authorList>
    </citation>
    <scope>NUCLEOTIDE SEQUENCE [LARGE SCALE GENOMIC DNA]</scope>
</reference>
<dbReference type="EMBL" id="CACTIH010005895">
    <property type="protein sequence ID" value="CAA3002928.1"/>
    <property type="molecule type" value="Genomic_DNA"/>
</dbReference>
<dbReference type="Pfam" id="PF13041">
    <property type="entry name" value="PPR_2"/>
    <property type="match status" value="1"/>
</dbReference>
<comment type="similarity">
    <text evidence="1">Belongs to the PPR family. P subfamily.</text>
</comment>
<sequence length="189" mass="21401">MDMYARVGECWKAQEILHRLQESSGKPDLVYYNTFIKGFCRKGLVEDAIKTFSEVTSRGIQPCIVTYNTFIAGFSARGLFTEANEVISFMIQHNFRPNELTYNTIIDGYCPEQLNHSWVVEFDTSTFYSISLYKCTITTRDESGFGELKLALRVRGLLVTTHDYTKVLLTVAGTTQANSTSTEVATRDL</sequence>
<name>A0A8S0TDD4_OLEEU</name>
<dbReference type="NCBIfam" id="TIGR00756">
    <property type="entry name" value="PPR"/>
    <property type="match status" value="2"/>
</dbReference>
<dbReference type="PROSITE" id="PS51375">
    <property type="entry name" value="PPR"/>
    <property type="match status" value="2"/>
</dbReference>
<comment type="caution">
    <text evidence="4">The sequence shown here is derived from an EMBL/GenBank/DDBJ whole genome shotgun (WGS) entry which is preliminary data.</text>
</comment>
<feature type="repeat" description="PPR" evidence="3">
    <location>
        <begin position="28"/>
        <end position="62"/>
    </location>
</feature>
<gene>
    <name evidence="4" type="ORF">OLEA9_A050614</name>
</gene>
<accession>A0A8S0TDD4</accession>
<dbReference type="Pfam" id="PF12854">
    <property type="entry name" value="PPR_1"/>
    <property type="match status" value="1"/>
</dbReference>